<dbReference type="AlphaFoldDB" id="A0AAV7J172"/>
<organism evidence="1 2">
    <name type="scientific">Cotesia glomerata</name>
    <name type="common">Lepidopteran parasitic wasp</name>
    <name type="synonym">Apanteles glomeratus</name>
    <dbReference type="NCBI Taxonomy" id="32391"/>
    <lineage>
        <taxon>Eukaryota</taxon>
        <taxon>Metazoa</taxon>
        <taxon>Ecdysozoa</taxon>
        <taxon>Arthropoda</taxon>
        <taxon>Hexapoda</taxon>
        <taxon>Insecta</taxon>
        <taxon>Pterygota</taxon>
        <taxon>Neoptera</taxon>
        <taxon>Endopterygota</taxon>
        <taxon>Hymenoptera</taxon>
        <taxon>Apocrita</taxon>
        <taxon>Ichneumonoidea</taxon>
        <taxon>Braconidae</taxon>
        <taxon>Microgastrinae</taxon>
        <taxon>Cotesia</taxon>
    </lineage>
</organism>
<proteinExistence type="predicted"/>
<reference evidence="1 2" key="1">
    <citation type="journal article" date="2021" name="J. Hered.">
        <title>A chromosome-level genome assembly of the parasitoid wasp, Cotesia glomerata (Hymenoptera: Braconidae).</title>
        <authorList>
            <person name="Pinto B.J."/>
            <person name="Weis J.J."/>
            <person name="Gamble T."/>
            <person name="Ode P.J."/>
            <person name="Paul R."/>
            <person name="Zaspel J.M."/>
        </authorList>
    </citation>
    <scope>NUCLEOTIDE SEQUENCE [LARGE SCALE GENOMIC DNA]</scope>
    <source>
        <strain evidence="1">CgM1</strain>
    </source>
</reference>
<dbReference type="EMBL" id="JAHXZJ010000002">
    <property type="protein sequence ID" value="KAH0563649.1"/>
    <property type="molecule type" value="Genomic_DNA"/>
</dbReference>
<keyword evidence="2" id="KW-1185">Reference proteome</keyword>
<protein>
    <submittedName>
        <fullName evidence="1">Uncharacterized protein</fullName>
    </submittedName>
</protein>
<gene>
    <name evidence="1" type="ORF">KQX54_003746</name>
</gene>
<name>A0AAV7J172_COTGL</name>
<evidence type="ECO:0000313" key="1">
    <source>
        <dbReference type="EMBL" id="KAH0563649.1"/>
    </source>
</evidence>
<evidence type="ECO:0000313" key="2">
    <source>
        <dbReference type="Proteomes" id="UP000826195"/>
    </source>
</evidence>
<accession>A0AAV7J172</accession>
<comment type="caution">
    <text evidence="1">The sequence shown here is derived from an EMBL/GenBank/DDBJ whole genome shotgun (WGS) entry which is preliminary data.</text>
</comment>
<dbReference type="Proteomes" id="UP000826195">
    <property type="component" value="Unassembled WGS sequence"/>
</dbReference>
<sequence>MANELTMEEEIWLMEEMLNRPSRLEITPLPDDRCPSIKTPARKSAIQVVEDRALDASILMLGAHEPYDPANPGFVPPTTRPTTTTSIGKPPALLKPSYPARRRQIVIKPAPPCLVGLAKRPSAREDVFTLDPHQRSPQRRANWKEPHCKSVRQIIHRTAAWLTYDDAPLLAEYPEQFETLPGDLFATPKHPQTALERLLAALTPLDSIRRRQGTRRATFTAYDTALRLFKVTQYRTKRGKNCNHDALTKCMATRLRLDSDFISLDPDELVSYFTQQVISSLDCHAPMATRSVHRRRCPWLTQKLLLELRERDKLYKSAKRTNNRDLLALYKNKRRDLEVKLNIARDDHFKNYLEENKSGSNIWSKLKRVGLINIKQSSPLDHFATDSLNNFYAKTLTRHPSCDLDFVQNLPCLSVKKVVCEFK</sequence>